<comment type="caution">
    <text evidence="7">The sequence shown here is derived from an EMBL/GenBank/DDBJ whole genome shotgun (WGS) entry which is preliminary data.</text>
</comment>
<evidence type="ECO:0000256" key="5">
    <source>
        <dbReference type="ARBA" id="ARBA00023002"/>
    </source>
</evidence>
<dbReference type="EMBL" id="LLXX01000173">
    <property type="protein sequence ID" value="KRQ99205.1"/>
    <property type="molecule type" value="Genomic_DNA"/>
</dbReference>
<dbReference type="Pfam" id="PF01565">
    <property type="entry name" value="FAD_binding_4"/>
    <property type="match status" value="1"/>
</dbReference>
<organism evidence="7 8">
    <name type="scientific">Bradyrhizobium valentinum</name>
    <dbReference type="NCBI Taxonomy" id="1518501"/>
    <lineage>
        <taxon>Bacteria</taxon>
        <taxon>Pseudomonadati</taxon>
        <taxon>Pseudomonadota</taxon>
        <taxon>Alphaproteobacteria</taxon>
        <taxon>Hyphomicrobiales</taxon>
        <taxon>Nitrobacteraceae</taxon>
        <taxon>Bradyrhizobium</taxon>
    </lineage>
</organism>
<dbReference type="Proteomes" id="UP000051913">
    <property type="component" value="Unassembled WGS sequence"/>
</dbReference>
<dbReference type="Gene3D" id="3.30.465.10">
    <property type="match status" value="1"/>
</dbReference>
<reference evidence="7 8" key="1">
    <citation type="submission" date="2014-03" db="EMBL/GenBank/DDBJ databases">
        <title>Bradyrhizobium valentinum sp. nov., isolated from effective nodules of Lupinus mariae-josephae, a lupine endemic of basic-lime soils in Eastern Spain.</title>
        <authorList>
            <person name="Duran D."/>
            <person name="Rey L."/>
            <person name="Navarro A."/>
            <person name="Busquets A."/>
            <person name="Imperial J."/>
            <person name="Ruiz-Argueso T."/>
        </authorList>
    </citation>
    <scope>NUCLEOTIDE SEQUENCE [LARGE SCALE GENOMIC DNA]</scope>
    <source>
        <strain evidence="7 8">LmjM3</strain>
    </source>
</reference>
<comment type="similarity">
    <text evidence="2">Belongs to the oxygen-dependent FAD-linked oxidoreductase family.</text>
</comment>
<dbReference type="AlphaFoldDB" id="A0A0R3KH61"/>
<evidence type="ECO:0000259" key="6">
    <source>
        <dbReference type="PROSITE" id="PS51387"/>
    </source>
</evidence>
<dbReference type="Gene3D" id="3.30.43.10">
    <property type="entry name" value="Uridine Diphospho-n-acetylenolpyruvylglucosamine Reductase, domain 2"/>
    <property type="match status" value="1"/>
</dbReference>
<accession>A0A0R3KH61</accession>
<dbReference type="InterPro" id="IPR012951">
    <property type="entry name" value="BBE"/>
</dbReference>
<dbReference type="STRING" id="1518501.CQ10_33455"/>
<dbReference type="InterPro" id="IPR050416">
    <property type="entry name" value="FAD-linked_Oxidoreductase"/>
</dbReference>
<name>A0A0R3KH61_9BRAD</name>
<gene>
    <name evidence="7" type="ORF">CP49_11415</name>
</gene>
<keyword evidence="5" id="KW-0560">Oxidoreductase</keyword>
<comment type="cofactor">
    <cofactor evidence="1">
        <name>FAD</name>
        <dbReference type="ChEBI" id="CHEBI:57692"/>
    </cofactor>
</comment>
<dbReference type="GO" id="GO:0016491">
    <property type="term" value="F:oxidoreductase activity"/>
    <property type="evidence" value="ECO:0007669"/>
    <property type="project" value="UniProtKB-KW"/>
</dbReference>
<dbReference type="Gene3D" id="3.40.462.20">
    <property type="match status" value="1"/>
</dbReference>
<dbReference type="Pfam" id="PF08031">
    <property type="entry name" value="BBE"/>
    <property type="match status" value="1"/>
</dbReference>
<feature type="domain" description="FAD-binding PCMH-type" evidence="6">
    <location>
        <begin position="36"/>
        <end position="207"/>
    </location>
</feature>
<dbReference type="OrthoDB" id="9775082at2"/>
<dbReference type="PANTHER" id="PTHR42973:SF39">
    <property type="entry name" value="FAD-BINDING PCMH-TYPE DOMAIN-CONTAINING PROTEIN"/>
    <property type="match status" value="1"/>
</dbReference>
<dbReference type="RefSeq" id="WP_057853856.1">
    <property type="nucleotide sequence ID" value="NZ_LLXX01000173.1"/>
</dbReference>
<keyword evidence="8" id="KW-1185">Reference proteome</keyword>
<evidence type="ECO:0000256" key="1">
    <source>
        <dbReference type="ARBA" id="ARBA00001974"/>
    </source>
</evidence>
<keyword evidence="4" id="KW-0274">FAD</keyword>
<dbReference type="PROSITE" id="PS00862">
    <property type="entry name" value="OX2_COVAL_FAD"/>
    <property type="match status" value="1"/>
</dbReference>
<dbReference type="InterPro" id="IPR006094">
    <property type="entry name" value="Oxid_FAD_bind_N"/>
</dbReference>
<dbReference type="InterPro" id="IPR036318">
    <property type="entry name" value="FAD-bd_PCMH-like_sf"/>
</dbReference>
<dbReference type="InterPro" id="IPR016166">
    <property type="entry name" value="FAD-bd_PCMH"/>
</dbReference>
<dbReference type="InterPro" id="IPR016167">
    <property type="entry name" value="FAD-bd_PCMH_sub1"/>
</dbReference>
<sequence>MIKQCALDDFRSKLRGDILLPQDADYDATRRIFNAMIDRRPALIARCASAADVVACIGFKRAEALEISVRGGGHNVSGKAVCDGGLMIDLSRMKGCRVDPLRRRVRAEAGLTLADLDRDCQAFGLATPTGIVSPTGIAGLTLGGGIGWLGGKHGLSCDNLESVDIVTADGRLLVAAPTEHPDLFWAVRGGGANLGVVTSFEYRLHEVGPVVGGGIAWPLARAKHVLPFYDEFARACPDELSLNAGFFTAEDGTKVVGVKVAWIGPLDVGERLLKPLRSLDSPVADGIAPMGFVDLQRGGDGAFPRGRRHYWKASFLRRLEQGAIDVLVEFTATCPSPYTQVGLQQMHGQAARVSPTETAFAHRHDQWDCLILTQWDDSADDERNIRWTRELHAALRPWVEDAVYVNNLGDDEADRVRSAYGANFDRLVAVKAKYDPDNFFRGNQNVAEHRI</sequence>
<evidence type="ECO:0000256" key="3">
    <source>
        <dbReference type="ARBA" id="ARBA00022630"/>
    </source>
</evidence>
<keyword evidence="3" id="KW-0285">Flavoprotein</keyword>
<evidence type="ECO:0000256" key="4">
    <source>
        <dbReference type="ARBA" id="ARBA00022827"/>
    </source>
</evidence>
<protein>
    <submittedName>
        <fullName evidence="7">FAD-linked oxidase</fullName>
    </submittedName>
</protein>
<dbReference type="InterPro" id="IPR006093">
    <property type="entry name" value="Oxy_OxRdtase_FAD_BS"/>
</dbReference>
<dbReference type="PROSITE" id="PS51387">
    <property type="entry name" value="FAD_PCMH"/>
    <property type="match status" value="1"/>
</dbReference>
<evidence type="ECO:0000256" key="2">
    <source>
        <dbReference type="ARBA" id="ARBA00005466"/>
    </source>
</evidence>
<dbReference type="GO" id="GO:0071949">
    <property type="term" value="F:FAD binding"/>
    <property type="evidence" value="ECO:0007669"/>
    <property type="project" value="InterPro"/>
</dbReference>
<evidence type="ECO:0000313" key="7">
    <source>
        <dbReference type="EMBL" id="KRQ99205.1"/>
    </source>
</evidence>
<proteinExistence type="inferred from homology"/>
<dbReference type="SUPFAM" id="SSF56176">
    <property type="entry name" value="FAD-binding/transporter-associated domain-like"/>
    <property type="match status" value="1"/>
</dbReference>
<evidence type="ECO:0000313" key="8">
    <source>
        <dbReference type="Proteomes" id="UP000051913"/>
    </source>
</evidence>
<dbReference type="InterPro" id="IPR016169">
    <property type="entry name" value="FAD-bd_PCMH_sub2"/>
</dbReference>
<dbReference type="PANTHER" id="PTHR42973">
    <property type="entry name" value="BINDING OXIDOREDUCTASE, PUTATIVE (AFU_ORTHOLOGUE AFUA_1G17690)-RELATED"/>
    <property type="match status" value="1"/>
</dbReference>